<evidence type="ECO:0000256" key="3">
    <source>
        <dbReference type="ARBA" id="ARBA00022475"/>
    </source>
</evidence>
<keyword evidence="11" id="KW-1185">Reference proteome</keyword>
<reference evidence="10 11" key="1">
    <citation type="submission" date="2020-09" db="EMBL/GenBank/DDBJ databases">
        <title>Diversity and distribution of actinomycetes associated with coral in the coast of Hainan.</title>
        <authorList>
            <person name="Li F."/>
        </authorList>
    </citation>
    <scope>NUCLEOTIDE SEQUENCE [LARGE SCALE GENOMIC DNA]</scope>
    <source>
        <strain evidence="10 11">HNM0947</strain>
    </source>
</reference>
<dbReference type="EMBL" id="JADBGI010000020">
    <property type="protein sequence ID" value="MBE3001023.1"/>
    <property type="molecule type" value="Genomic_DNA"/>
</dbReference>
<evidence type="ECO:0000256" key="1">
    <source>
        <dbReference type="ARBA" id="ARBA00004651"/>
    </source>
</evidence>
<evidence type="ECO:0000313" key="10">
    <source>
        <dbReference type="EMBL" id="MBE3001023.1"/>
    </source>
</evidence>
<feature type="transmembrane region" description="Helical" evidence="7">
    <location>
        <begin position="87"/>
        <end position="108"/>
    </location>
</feature>
<evidence type="ECO:0000256" key="7">
    <source>
        <dbReference type="RuleBase" id="RU363032"/>
    </source>
</evidence>
<evidence type="ECO:0000256" key="8">
    <source>
        <dbReference type="SAM" id="MobiDB-lite"/>
    </source>
</evidence>
<comment type="subcellular location">
    <subcellularLocation>
        <location evidence="1 7">Cell membrane</location>
        <topology evidence="1 7">Multi-pass membrane protein</topology>
    </subcellularLocation>
</comment>
<organism evidence="10 11">
    <name type="scientific">Nocardiopsis coralli</name>
    <dbReference type="NCBI Taxonomy" id="2772213"/>
    <lineage>
        <taxon>Bacteria</taxon>
        <taxon>Bacillati</taxon>
        <taxon>Actinomycetota</taxon>
        <taxon>Actinomycetes</taxon>
        <taxon>Streptosporangiales</taxon>
        <taxon>Nocardiopsidaceae</taxon>
        <taxon>Nocardiopsis</taxon>
    </lineage>
</organism>
<name>A0ABR9PB02_9ACTN</name>
<keyword evidence="6 7" id="KW-0472">Membrane</keyword>
<keyword evidence="3" id="KW-1003">Cell membrane</keyword>
<accession>A0ABR9PB02</accession>
<feature type="transmembrane region" description="Helical" evidence="7">
    <location>
        <begin position="281"/>
        <end position="303"/>
    </location>
</feature>
<dbReference type="Pfam" id="PF00528">
    <property type="entry name" value="BPD_transp_1"/>
    <property type="match status" value="1"/>
</dbReference>
<sequence>MGLTSQSAKRPGTGRRRRPARSLGPLPWIGPALLLIFAVVLWPAVEMVRTSFSEIALTGMVRGPAGLDNYRTLLAEPELVPVVLRTVVWVAGIVFFTVVLGLLLAQLLQQHFPGRRVVRWLILLPWAASVVMTAIVWRWMLDYFYGLVNGLLTRPLPLIGPVLDGPVDWLGQASTALPWMMWVAVFVSLPFTIYVIIAGLSAIPQEVYEAARMDGASAWQAYVGITLPMLRPSILIATVINIINVFNSFPIIWVMTGGGPASATDTTTTFMYKLAFVRNDVGASAAMAVVNFLLVLVVVLVYLRIVRKRGMEV</sequence>
<dbReference type="SUPFAM" id="SSF161098">
    <property type="entry name" value="MetI-like"/>
    <property type="match status" value="1"/>
</dbReference>
<gene>
    <name evidence="10" type="ORF">IDM40_20335</name>
</gene>
<dbReference type="InterPro" id="IPR035906">
    <property type="entry name" value="MetI-like_sf"/>
</dbReference>
<evidence type="ECO:0000259" key="9">
    <source>
        <dbReference type="PROSITE" id="PS50928"/>
    </source>
</evidence>
<dbReference type="PROSITE" id="PS50928">
    <property type="entry name" value="ABC_TM1"/>
    <property type="match status" value="1"/>
</dbReference>
<evidence type="ECO:0000256" key="6">
    <source>
        <dbReference type="ARBA" id="ARBA00023136"/>
    </source>
</evidence>
<feature type="transmembrane region" description="Helical" evidence="7">
    <location>
        <begin position="179"/>
        <end position="203"/>
    </location>
</feature>
<comment type="similarity">
    <text evidence="7">Belongs to the binding-protein-dependent transport system permease family.</text>
</comment>
<feature type="domain" description="ABC transmembrane type-1" evidence="9">
    <location>
        <begin position="83"/>
        <end position="302"/>
    </location>
</feature>
<keyword evidence="2 7" id="KW-0813">Transport</keyword>
<feature type="transmembrane region" description="Helical" evidence="7">
    <location>
        <begin position="120"/>
        <end position="140"/>
    </location>
</feature>
<evidence type="ECO:0000256" key="4">
    <source>
        <dbReference type="ARBA" id="ARBA00022692"/>
    </source>
</evidence>
<feature type="region of interest" description="Disordered" evidence="8">
    <location>
        <begin position="1"/>
        <end position="20"/>
    </location>
</feature>
<dbReference type="CDD" id="cd06261">
    <property type="entry name" value="TM_PBP2"/>
    <property type="match status" value="1"/>
</dbReference>
<dbReference type="Gene3D" id="1.10.3720.10">
    <property type="entry name" value="MetI-like"/>
    <property type="match status" value="1"/>
</dbReference>
<proteinExistence type="inferred from homology"/>
<evidence type="ECO:0000313" key="11">
    <source>
        <dbReference type="Proteomes" id="UP000806528"/>
    </source>
</evidence>
<dbReference type="PANTHER" id="PTHR30193:SF37">
    <property type="entry name" value="INNER MEMBRANE ABC TRANSPORTER PERMEASE PROTEIN YCJO"/>
    <property type="match status" value="1"/>
</dbReference>
<dbReference type="InterPro" id="IPR051393">
    <property type="entry name" value="ABC_transporter_permease"/>
</dbReference>
<evidence type="ECO:0000256" key="5">
    <source>
        <dbReference type="ARBA" id="ARBA00022989"/>
    </source>
</evidence>
<dbReference type="PANTHER" id="PTHR30193">
    <property type="entry name" value="ABC TRANSPORTER PERMEASE PROTEIN"/>
    <property type="match status" value="1"/>
</dbReference>
<dbReference type="InterPro" id="IPR000515">
    <property type="entry name" value="MetI-like"/>
</dbReference>
<keyword evidence="5 7" id="KW-1133">Transmembrane helix</keyword>
<dbReference type="Proteomes" id="UP000806528">
    <property type="component" value="Unassembled WGS sequence"/>
</dbReference>
<comment type="caution">
    <text evidence="10">The sequence shown here is derived from an EMBL/GenBank/DDBJ whole genome shotgun (WGS) entry which is preliminary data.</text>
</comment>
<feature type="transmembrane region" description="Helical" evidence="7">
    <location>
        <begin position="25"/>
        <end position="45"/>
    </location>
</feature>
<feature type="transmembrane region" description="Helical" evidence="7">
    <location>
        <begin position="234"/>
        <end position="255"/>
    </location>
</feature>
<evidence type="ECO:0000256" key="2">
    <source>
        <dbReference type="ARBA" id="ARBA00022448"/>
    </source>
</evidence>
<protein>
    <submittedName>
        <fullName evidence="10">Sugar ABC transporter permease</fullName>
    </submittedName>
</protein>
<keyword evidence="4 7" id="KW-0812">Transmembrane</keyword>